<dbReference type="AlphaFoldDB" id="A0A654G4X0"/>
<feature type="domain" description="EF-hand" evidence="1">
    <location>
        <begin position="162"/>
        <end position="197"/>
    </location>
</feature>
<dbReference type="InterPro" id="IPR002048">
    <property type="entry name" value="EF_hand_dom"/>
</dbReference>
<organism evidence="2 3">
    <name type="scientific">Arabidopsis thaliana</name>
    <name type="common">Mouse-ear cress</name>
    <dbReference type="NCBI Taxonomy" id="3702"/>
    <lineage>
        <taxon>Eukaryota</taxon>
        <taxon>Viridiplantae</taxon>
        <taxon>Streptophyta</taxon>
        <taxon>Embryophyta</taxon>
        <taxon>Tracheophyta</taxon>
        <taxon>Spermatophyta</taxon>
        <taxon>Magnoliopsida</taxon>
        <taxon>eudicotyledons</taxon>
        <taxon>Gunneridae</taxon>
        <taxon>Pentapetalae</taxon>
        <taxon>rosids</taxon>
        <taxon>malvids</taxon>
        <taxon>Brassicales</taxon>
        <taxon>Brassicaceae</taxon>
        <taxon>Camelineae</taxon>
        <taxon>Arabidopsis</taxon>
    </lineage>
</organism>
<dbReference type="PROSITE" id="PS50222">
    <property type="entry name" value="EF_HAND_2"/>
    <property type="match status" value="1"/>
</dbReference>
<proteinExistence type="predicted"/>
<dbReference type="GO" id="GO:0005509">
    <property type="term" value="F:calcium ion binding"/>
    <property type="evidence" value="ECO:0007669"/>
    <property type="project" value="InterPro"/>
</dbReference>
<dbReference type="Gene3D" id="1.10.238.10">
    <property type="entry name" value="EF-hand"/>
    <property type="match status" value="1"/>
</dbReference>
<protein>
    <recommendedName>
        <fullName evidence="1">EF-hand domain-containing protein</fullName>
    </recommendedName>
</protein>
<dbReference type="Proteomes" id="UP000426265">
    <property type="component" value="Unassembled WGS sequence"/>
</dbReference>
<dbReference type="PANTHER" id="PTHR34574:SF3">
    <property type="entry name" value="CALCIUM-BINDING EF HAND FAMILY PROTEIN"/>
    <property type="match status" value="1"/>
</dbReference>
<sequence length="324" mass="36065">MSNTAGLTIFDGDLLRSIDLNLPELEHRVTGAQLLEISESKVSQSLSGLSLPPHLKETAISQVSDGDHVIFRRTMFNKQQASEKLGVFFSTVADALKDTPIVVSILDGTMLKMFLEDEDDFAMLAENLFTDLDEEDKGKLCKSEIRKALVHMGVEMGVPPLSEFPILDDIIKKHDADGDEELGQAQFAELLQPVLQEIANVLHEKPITVVQNVEIFTGSRIRKILADEKTLKCLVEKTTLEESNGKESQGWLRTLIIKNGKELGLPPLSSENEQVALLYENIISELNNKENASTKDEFMDALKDILKKFEELLETTPVFSATNL</sequence>
<dbReference type="PANTHER" id="PTHR34574">
    <property type="entry name" value="CALCIUM-BINDING EF-HAND FAMILY PROTEIN-RELATED"/>
    <property type="match status" value="1"/>
</dbReference>
<evidence type="ECO:0000259" key="1">
    <source>
        <dbReference type="PROSITE" id="PS50222"/>
    </source>
</evidence>
<name>A0A654G4X0_ARATH</name>
<evidence type="ECO:0000313" key="2">
    <source>
        <dbReference type="EMBL" id="VYS68212.1"/>
    </source>
</evidence>
<evidence type="ECO:0000313" key="3">
    <source>
        <dbReference type="Proteomes" id="UP000426265"/>
    </source>
</evidence>
<dbReference type="SUPFAM" id="SSF47473">
    <property type="entry name" value="EF-hand"/>
    <property type="match status" value="1"/>
</dbReference>
<gene>
    <name evidence="2" type="ORF">AN1_LOCUS23606</name>
</gene>
<dbReference type="ExpressionAtlas" id="A0A654G4X0">
    <property type="expression patterns" value="baseline and differential"/>
</dbReference>
<reference evidence="2 3" key="1">
    <citation type="submission" date="2019-11" db="EMBL/GenBank/DDBJ databases">
        <authorList>
            <person name="Jiao W.-B."/>
            <person name="Schneeberger K."/>
        </authorList>
    </citation>
    <scope>NUCLEOTIDE SEQUENCE [LARGE SCALE GENOMIC DNA]</scope>
    <source>
        <strain evidence="3">cv. An-1</strain>
    </source>
</reference>
<dbReference type="EMBL" id="CACRSJ010000110">
    <property type="protein sequence ID" value="VYS68212.1"/>
    <property type="molecule type" value="Genomic_DNA"/>
</dbReference>
<dbReference type="InterPro" id="IPR011992">
    <property type="entry name" value="EF-hand-dom_pair"/>
</dbReference>
<accession>A0A654G4X0</accession>